<dbReference type="Pfam" id="PF00014">
    <property type="entry name" value="Kunitz_BPTI"/>
    <property type="match status" value="1"/>
</dbReference>
<keyword evidence="3" id="KW-1015">Disulfide bond</keyword>
<dbReference type="PROSITE" id="PS00280">
    <property type="entry name" value="BPTI_KUNITZ_1"/>
    <property type="match status" value="1"/>
</dbReference>
<dbReference type="GO" id="GO:0004867">
    <property type="term" value="F:serine-type endopeptidase inhibitor activity"/>
    <property type="evidence" value="ECO:0007669"/>
    <property type="project" value="UniProtKB-KW"/>
</dbReference>
<dbReference type="InterPro" id="IPR020901">
    <property type="entry name" value="Prtase_inh_Kunz-CS"/>
</dbReference>
<dbReference type="PROSITE" id="PS50279">
    <property type="entry name" value="BPTI_KUNITZ_2"/>
    <property type="match status" value="1"/>
</dbReference>
<evidence type="ECO:0000259" key="4">
    <source>
        <dbReference type="PROSITE" id="PS50279"/>
    </source>
</evidence>
<dbReference type="InterPro" id="IPR002223">
    <property type="entry name" value="Kunitz_BPTI"/>
</dbReference>
<name>A0A7R9KMN7_9ACAR</name>
<dbReference type="Proteomes" id="UP000759131">
    <property type="component" value="Unassembled WGS sequence"/>
</dbReference>
<dbReference type="InterPro" id="IPR050098">
    <property type="entry name" value="TFPI/VKTCI-like"/>
</dbReference>
<dbReference type="CDD" id="cd00109">
    <property type="entry name" value="Kunitz-type"/>
    <property type="match status" value="1"/>
</dbReference>
<evidence type="ECO:0000256" key="1">
    <source>
        <dbReference type="ARBA" id="ARBA00022690"/>
    </source>
</evidence>
<feature type="domain" description="BPTI/Kunitz inhibitor" evidence="4">
    <location>
        <begin position="35"/>
        <end position="85"/>
    </location>
</feature>
<dbReference type="GO" id="GO:0005615">
    <property type="term" value="C:extracellular space"/>
    <property type="evidence" value="ECO:0007669"/>
    <property type="project" value="TreeGrafter"/>
</dbReference>
<dbReference type="OrthoDB" id="6510097at2759"/>
<keyword evidence="6" id="KW-1185">Reference proteome</keyword>
<dbReference type="EMBL" id="OC857787">
    <property type="protein sequence ID" value="CAD7625642.1"/>
    <property type="molecule type" value="Genomic_DNA"/>
</dbReference>
<dbReference type="PANTHER" id="PTHR10083:SF374">
    <property type="entry name" value="BPTI_KUNITZ INHIBITOR DOMAIN-CONTAINING PROTEIN"/>
    <property type="match status" value="1"/>
</dbReference>
<organism evidence="5">
    <name type="scientific">Medioppia subpectinata</name>
    <dbReference type="NCBI Taxonomy" id="1979941"/>
    <lineage>
        <taxon>Eukaryota</taxon>
        <taxon>Metazoa</taxon>
        <taxon>Ecdysozoa</taxon>
        <taxon>Arthropoda</taxon>
        <taxon>Chelicerata</taxon>
        <taxon>Arachnida</taxon>
        <taxon>Acari</taxon>
        <taxon>Acariformes</taxon>
        <taxon>Sarcoptiformes</taxon>
        <taxon>Oribatida</taxon>
        <taxon>Brachypylina</taxon>
        <taxon>Oppioidea</taxon>
        <taxon>Oppiidae</taxon>
        <taxon>Medioppia</taxon>
    </lineage>
</organism>
<reference evidence="5" key="1">
    <citation type="submission" date="2020-11" db="EMBL/GenBank/DDBJ databases">
        <authorList>
            <person name="Tran Van P."/>
        </authorList>
    </citation>
    <scope>NUCLEOTIDE SEQUENCE</scope>
</reference>
<keyword evidence="1" id="KW-0646">Protease inhibitor</keyword>
<sequence>MIVVNRVPNCNQTSGQCGKAAIIRGETHIGLPAMCYQRVDPGPCGRDLIRVYYDARINRCIHFSFSGCGGNANRFVSIKNCYHICNPGLRTRRVTAGPVITTTEKCFIKKKVKLNVTSVQQIEVEM</sequence>
<evidence type="ECO:0000313" key="6">
    <source>
        <dbReference type="Proteomes" id="UP000759131"/>
    </source>
</evidence>
<keyword evidence="2" id="KW-0722">Serine protease inhibitor</keyword>
<evidence type="ECO:0000256" key="2">
    <source>
        <dbReference type="ARBA" id="ARBA00022900"/>
    </source>
</evidence>
<dbReference type="PANTHER" id="PTHR10083">
    <property type="entry name" value="KUNITZ-TYPE PROTEASE INHIBITOR-RELATED"/>
    <property type="match status" value="1"/>
</dbReference>
<dbReference type="SUPFAM" id="SSF57362">
    <property type="entry name" value="BPTI-like"/>
    <property type="match status" value="1"/>
</dbReference>
<accession>A0A7R9KMN7</accession>
<dbReference type="Gene3D" id="4.10.410.10">
    <property type="entry name" value="Pancreatic trypsin inhibitor Kunitz domain"/>
    <property type="match status" value="1"/>
</dbReference>
<evidence type="ECO:0000256" key="3">
    <source>
        <dbReference type="ARBA" id="ARBA00023157"/>
    </source>
</evidence>
<protein>
    <recommendedName>
        <fullName evidence="4">BPTI/Kunitz inhibitor domain-containing protein</fullName>
    </recommendedName>
</protein>
<dbReference type="InterPro" id="IPR036880">
    <property type="entry name" value="Kunitz_BPTI_sf"/>
</dbReference>
<dbReference type="PRINTS" id="PR00759">
    <property type="entry name" value="BASICPTASE"/>
</dbReference>
<gene>
    <name evidence="5" type="ORF">OSB1V03_LOCUS6075</name>
</gene>
<evidence type="ECO:0000313" key="5">
    <source>
        <dbReference type="EMBL" id="CAD7625642.1"/>
    </source>
</evidence>
<dbReference type="AlphaFoldDB" id="A0A7R9KMN7"/>
<dbReference type="EMBL" id="CAJPIZ010003212">
    <property type="protein sequence ID" value="CAG2106072.1"/>
    <property type="molecule type" value="Genomic_DNA"/>
</dbReference>
<proteinExistence type="predicted"/>
<dbReference type="SMART" id="SM00131">
    <property type="entry name" value="KU"/>
    <property type="match status" value="1"/>
</dbReference>